<accession>A0ABQ5KYY0</accession>
<name>A0ABQ5KYY0_9EUKA</name>
<feature type="region of interest" description="Disordered" evidence="1">
    <location>
        <begin position="1"/>
        <end position="25"/>
    </location>
</feature>
<feature type="compositionally biased region" description="Polar residues" evidence="1">
    <location>
        <begin position="70"/>
        <end position="83"/>
    </location>
</feature>
<evidence type="ECO:0000256" key="1">
    <source>
        <dbReference type="SAM" id="MobiDB-lite"/>
    </source>
</evidence>
<comment type="caution">
    <text evidence="2">The sequence shown here is derived from an EMBL/GenBank/DDBJ whole genome shotgun (WGS) entry which is preliminary data.</text>
</comment>
<evidence type="ECO:0000313" key="3">
    <source>
        <dbReference type="Proteomes" id="UP001057375"/>
    </source>
</evidence>
<organism evidence="2 3">
    <name type="scientific">Aduncisulcus paluster</name>
    <dbReference type="NCBI Taxonomy" id="2918883"/>
    <lineage>
        <taxon>Eukaryota</taxon>
        <taxon>Metamonada</taxon>
        <taxon>Carpediemonas-like organisms</taxon>
        <taxon>Aduncisulcus</taxon>
    </lineage>
</organism>
<feature type="compositionally biased region" description="Low complexity" evidence="1">
    <location>
        <begin position="11"/>
        <end position="22"/>
    </location>
</feature>
<gene>
    <name evidence="2" type="ORF">ADUPG1_003575</name>
</gene>
<keyword evidence="3" id="KW-1185">Reference proteome</keyword>
<dbReference type="Proteomes" id="UP001057375">
    <property type="component" value="Unassembled WGS sequence"/>
</dbReference>
<protein>
    <submittedName>
        <fullName evidence="2">Uncharacterized protein</fullName>
    </submittedName>
</protein>
<evidence type="ECO:0000313" key="2">
    <source>
        <dbReference type="EMBL" id="GKT37637.1"/>
    </source>
</evidence>
<proteinExistence type="predicted"/>
<sequence length="135" mass="14241">SETTVTTGAVSESQSQSQSQHSNVVTILPSVKGREPIRVVLKKELDTSAHPVSMPVLSTDQKDEQGPRSIPSTITSDVSQIGQGVSKHSDGKRTQFGGSGGKIVGVLGENMIRIDGVGKAIMVESEDMQGVRIDL</sequence>
<feature type="region of interest" description="Disordered" evidence="1">
    <location>
        <begin position="51"/>
        <end position="97"/>
    </location>
</feature>
<feature type="compositionally biased region" description="Polar residues" evidence="1">
    <location>
        <begin position="1"/>
        <end position="10"/>
    </location>
</feature>
<dbReference type="EMBL" id="BQXS01004935">
    <property type="protein sequence ID" value="GKT37637.1"/>
    <property type="molecule type" value="Genomic_DNA"/>
</dbReference>
<reference evidence="2" key="1">
    <citation type="submission" date="2022-03" db="EMBL/GenBank/DDBJ databases">
        <title>Draft genome sequence of Aduncisulcus paluster, a free-living microaerophilic Fornicata.</title>
        <authorList>
            <person name="Yuyama I."/>
            <person name="Kume K."/>
            <person name="Tamura T."/>
            <person name="Inagaki Y."/>
            <person name="Hashimoto T."/>
        </authorList>
    </citation>
    <scope>NUCLEOTIDE SEQUENCE</scope>
    <source>
        <strain evidence="2">NY0171</strain>
    </source>
</reference>
<feature type="non-terminal residue" evidence="2">
    <location>
        <position position="1"/>
    </location>
</feature>